<gene>
    <name evidence="3" type="ORF">SAMN05878437_2524</name>
</gene>
<dbReference type="STRING" id="29571.SAMN05878437_2524"/>
<dbReference type="RefSeq" id="WP_079554129.1">
    <property type="nucleotide sequence ID" value="NZ_LT670847.1"/>
</dbReference>
<dbReference type="Pfam" id="PF05137">
    <property type="entry name" value="PilN"/>
    <property type="match status" value="1"/>
</dbReference>
<dbReference type="InterPro" id="IPR007813">
    <property type="entry name" value="PilN"/>
</dbReference>
<dbReference type="Proteomes" id="UP000190911">
    <property type="component" value="Chromosome I"/>
</dbReference>
<feature type="coiled-coil region" evidence="1">
    <location>
        <begin position="65"/>
        <end position="92"/>
    </location>
</feature>
<name>A0A1M7I3B5_9GAMM</name>
<keyword evidence="2" id="KW-0472">Membrane</keyword>
<keyword evidence="1" id="KW-0175">Coiled coil</keyword>
<dbReference type="PANTHER" id="PTHR40278:SF2">
    <property type="entry name" value="TYPE IV PILUS INNER MEMBRANE COMPONENT PILN"/>
    <property type="match status" value="1"/>
</dbReference>
<evidence type="ECO:0000313" key="4">
    <source>
        <dbReference type="Proteomes" id="UP000190911"/>
    </source>
</evidence>
<dbReference type="PANTHER" id="PTHR40278">
    <property type="entry name" value="DNA UTILIZATION PROTEIN HOFN"/>
    <property type="match status" value="1"/>
</dbReference>
<dbReference type="EMBL" id="LT670847">
    <property type="protein sequence ID" value="SHM35271.1"/>
    <property type="molecule type" value="Genomic_DNA"/>
</dbReference>
<evidence type="ECO:0000256" key="2">
    <source>
        <dbReference type="SAM" id="Phobius"/>
    </source>
</evidence>
<dbReference type="InterPro" id="IPR052534">
    <property type="entry name" value="Extracell_DNA_Util/SecSys_Comp"/>
</dbReference>
<protein>
    <submittedName>
        <fullName evidence="3">Type IV pilus assembly protein PilN</fullName>
    </submittedName>
</protein>
<proteinExistence type="predicted"/>
<accession>A0A1M7I3B5</accession>
<feature type="transmembrane region" description="Helical" evidence="2">
    <location>
        <begin position="24"/>
        <end position="44"/>
    </location>
</feature>
<keyword evidence="2" id="KW-1133">Transmembrane helix</keyword>
<keyword evidence="4" id="KW-1185">Reference proteome</keyword>
<evidence type="ECO:0000256" key="1">
    <source>
        <dbReference type="SAM" id="Coils"/>
    </source>
</evidence>
<evidence type="ECO:0000313" key="3">
    <source>
        <dbReference type="EMBL" id="SHM35271.1"/>
    </source>
</evidence>
<dbReference type="InParanoid" id="A0A1M7I3B5"/>
<reference evidence="3 4" key="1">
    <citation type="submission" date="2016-11" db="EMBL/GenBank/DDBJ databases">
        <authorList>
            <person name="Jaros S."/>
            <person name="Januszkiewicz K."/>
            <person name="Wedrychowicz H."/>
        </authorList>
    </citation>
    <scope>NUCLEOTIDE SEQUENCE [LARGE SCALE GENOMIC DNA]</scope>
    <source>
        <strain evidence="3 4">ACAM 12</strain>
    </source>
</reference>
<organism evidence="3 4">
    <name type="scientific">Vreelandella subglaciescola</name>
    <dbReference type="NCBI Taxonomy" id="29571"/>
    <lineage>
        <taxon>Bacteria</taxon>
        <taxon>Pseudomonadati</taxon>
        <taxon>Pseudomonadota</taxon>
        <taxon>Gammaproteobacteria</taxon>
        <taxon>Oceanospirillales</taxon>
        <taxon>Halomonadaceae</taxon>
        <taxon>Vreelandella</taxon>
    </lineage>
</organism>
<dbReference type="OrthoDB" id="5296173at2"/>
<keyword evidence="2" id="KW-0812">Transmembrane</keyword>
<dbReference type="AlphaFoldDB" id="A0A1M7I3B5"/>
<dbReference type="GO" id="GO:0043107">
    <property type="term" value="P:type IV pilus-dependent motility"/>
    <property type="evidence" value="ECO:0007669"/>
    <property type="project" value="TreeGrafter"/>
</dbReference>
<dbReference type="GO" id="GO:0043683">
    <property type="term" value="P:type IV pilus assembly"/>
    <property type="evidence" value="ECO:0007669"/>
    <property type="project" value="TreeGrafter"/>
</dbReference>
<sequence>MSLTINLLPWREARRERRTQRFQLLLLAMLVAGSALGFGVARYYQVELDAQTQRNDYIREQTRVLEQDIGQVHEYEARVSQLNEQLALFQSLQHERLQTVQLFNAVAQSMVPGIVYQHLERSGETISITARAGTDRQVSEQLRRIALAPALGVPALSEVENAAGEEAAGRQFRFVVEQRGSVVSTENSAEGQADDV</sequence>